<keyword evidence="2" id="KW-0732">Signal</keyword>
<dbReference type="Proteomes" id="UP000070544">
    <property type="component" value="Unassembled WGS sequence"/>
</dbReference>
<proteinExistence type="predicted"/>
<dbReference type="EMBL" id="KQ965731">
    <property type="protein sequence ID" value="KXS22179.1"/>
    <property type="molecule type" value="Genomic_DNA"/>
</dbReference>
<evidence type="ECO:0000256" key="1">
    <source>
        <dbReference type="SAM" id="MobiDB-lite"/>
    </source>
</evidence>
<reference evidence="3 4" key="1">
    <citation type="journal article" date="2015" name="Genome Biol. Evol.">
        <title>Phylogenomic analyses indicate that early fungi evolved digesting cell walls of algal ancestors of land plants.</title>
        <authorList>
            <person name="Chang Y."/>
            <person name="Wang S."/>
            <person name="Sekimoto S."/>
            <person name="Aerts A.L."/>
            <person name="Choi C."/>
            <person name="Clum A."/>
            <person name="LaButti K.M."/>
            <person name="Lindquist E.A."/>
            <person name="Yee Ngan C."/>
            <person name="Ohm R.A."/>
            <person name="Salamov A.A."/>
            <person name="Grigoriev I.V."/>
            <person name="Spatafora J.W."/>
            <person name="Berbee M.L."/>
        </authorList>
    </citation>
    <scope>NUCLEOTIDE SEQUENCE [LARGE SCALE GENOMIC DNA]</scope>
    <source>
        <strain evidence="3 4">JEL478</strain>
    </source>
</reference>
<keyword evidence="4" id="KW-1185">Reference proteome</keyword>
<name>A0A139AZM9_GONPJ</name>
<evidence type="ECO:0000313" key="3">
    <source>
        <dbReference type="EMBL" id="KXS22179.1"/>
    </source>
</evidence>
<protein>
    <submittedName>
        <fullName evidence="3">Uncharacterized protein</fullName>
    </submittedName>
</protein>
<organism evidence="3 4">
    <name type="scientific">Gonapodya prolifera (strain JEL478)</name>
    <name type="common">Monoblepharis prolifera</name>
    <dbReference type="NCBI Taxonomy" id="1344416"/>
    <lineage>
        <taxon>Eukaryota</taxon>
        <taxon>Fungi</taxon>
        <taxon>Fungi incertae sedis</taxon>
        <taxon>Chytridiomycota</taxon>
        <taxon>Chytridiomycota incertae sedis</taxon>
        <taxon>Monoblepharidomycetes</taxon>
        <taxon>Monoblepharidales</taxon>
        <taxon>Gonapodyaceae</taxon>
        <taxon>Gonapodya</taxon>
    </lineage>
</organism>
<dbReference type="AlphaFoldDB" id="A0A139AZM9"/>
<sequence length="335" mass="37831">MTPLMFILAVVVHLATSSFASPISCNDGKESVEMKEENGREWLPVAFAGAEGCVALLVFVIESKPNESPKLERGNKGFEKNPQQQKEKEKTAAHLCQMHLRLGLETVDGVCKHANWSQQTQGPSMITGKWPPAMSILQLEPLFNNKLSSKGHNIGLQEKGAYYCNMWITRICNVMADSVVPHQPQGVGYNKGSMMEQKGIADCQLMKQRAYHPNLADCPGTKLELIFFYWNLVGMAYTIPLFKTVHWELEPCPFLVGERVTEWDLLDLHKYSLEVAAFWQKGPAAIEDGGTMFIYLNGKHLQIKMEACTQFSGIHTIQEGQYQSIWDWKNNFQMI</sequence>
<feature type="region of interest" description="Disordered" evidence="1">
    <location>
        <begin position="67"/>
        <end position="89"/>
    </location>
</feature>
<accession>A0A139AZM9</accession>
<feature type="signal peptide" evidence="2">
    <location>
        <begin position="1"/>
        <end position="20"/>
    </location>
</feature>
<evidence type="ECO:0000313" key="4">
    <source>
        <dbReference type="Proteomes" id="UP000070544"/>
    </source>
</evidence>
<evidence type="ECO:0000256" key="2">
    <source>
        <dbReference type="SAM" id="SignalP"/>
    </source>
</evidence>
<feature type="chain" id="PRO_5007296508" evidence="2">
    <location>
        <begin position="21"/>
        <end position="335"/>
    </location>
</feature>
<gene>
    <name evidence="3" type="ORF">M427DRAFT_40157</name>
</gene>